<evidence type="ECO:0000313" key="5">
    <source>
        <dbReference type="Proteomes" id="UP000232188"/>
    </source>
</evidence>
<proteinExistence type="predicted"/>
<dbReference type="Proteomes" id="UP000232188">
    <property type="component" value="Unassembled WGS sequence"/>
</dbReference>
<dbReference type="Gene3D" id="3.30.450.20">
    <property type="entry name" value="PAS domain"/>
    <property type="match status" value="1"/>
</dbReference>
<feature type="domain" description="PAS" evidence="1">
    <location>
        <begin position="90"/>
        <end position="141"/>
    </location>
</feature>
<dbReference type="SUPFAM" id="SSF55785">
    <property type="entry name" value="PYP-like sensor domain (PAS domain)"/>
    <property type="match status" value="1"/>
</dbReference>
<dbReference type="Pfam" id="PF14598">
    <property type="entry name" value="PAS_11"/>
    <property type="match status" value="1"/>
</dbReference>
<dbReference type="EMBL" id="NPDU01000050">
    <property type="protein sequence ID" value="PJZ60781.1"/>
    <property type="molecule type" value="Genomic_DNA"/>
</dbReference>
<gene>
    <name evidence="3" type="ORF">CH376_16770</name>
    <name evidence="2" type="ORF">CH380_17325</name>
</gene>
<dbReference type="CDD" id="cd00130">
    <property type="entry name" value="PAS"/>
    <property type="match status" value="1"/>
</dbReference>
<evidence type="ECO:0000313" key="2">
    <source>
        <dbReference type="EMBL" id="PJZ51990.1"/>
    </source>
</evidence>
<evidence type="ECO:0000259" key="1">
    <source>
        <dbReference type="PROSITE" id="PS50112"/>
    </source>
</evidence>
<name>A0A2M9YKL1_9LEPT</name>
<organism evidence="2 5">
    <name type="scientific">Leptospira adleri</name>
    <dbReference type="NCBI Taxonomy" id="2023186"/>
    <lineage>
        <taxon>Bacteria</taxon>
        <taxon>Pseudomonadati</taxon>
        <taxon>Spirochaetota</taxon>
        <taxon>Spirochaetia</taxon>
        <taxon>Leptospirales</taxon>
        <taxon>Leptospiraceae</taxon>
        <taxon>Leptospira</taxon>
    </lineage>
</organism>
<dbReference type="AlphaFoldDB" id="A0A2M9YKL1"/>
<accession>A0A2M9YKL1</accession>
<dbReference type="Proteomes" id="UP000232149">
    <property type="component" value="Unassembled WGS sequence"/>
</dbReference>
<protein>
    <recommendedName>
        <fullName evidence="1">PAS domain-containing protein</fullName>
    </recommendedName>
</protein>
<dbReference type="SMART" id="SM00091">
    <property type="entry name" value="PAS"/>
    <property type="match status" value="1"/>
</dbReference>
<reference evidence="4 5" key="1">
    <citation type="submission" date="2017-07" db="EMBL/GenBank/DDBJ databases">
        <title>Leptospira spp. isolated from tropical soils.</title>
        <authorList>
            <person name="Thibeaux R."/>
            <person name="Iraola G."/>
            <person name="Ferres I."/>
            <person name="Bierque E."/>
            <person name="Girault D."/>
            <person name="Soupe-Gilbert M.-E."/>
            <person name="Picardeau M."/>
            <person name="Goarant C."/>
        </authorList>
    </citation>
    <scope>NUCLEOTIDE SEQUENCE [LARGE SCALE GENOMIC DNA]</scope>
    <source>
        <strain evidence="2 5">FH2-B-C1</strain>
        <strain evidence="3 4">FH2-B-D1</strain>
    </source>
</reference>
<dbReference type="InterPro" id="IPR000014">
    <property type="entry name" value="PAS"/>
</dbReference>
<dbReference type="EMBL" id="NPDV01000017">
    <property type="protein sequence ID" value="PJZ51990.1"/>
    <property type="molecule type" value="Genomic_DNA"/>
</dbReference>
<keyword evidence="4" id="KW-1185">Reference proteome</keyword>
<dbReference type="InterPro" id="IPR035965">
    <property type="entry name" value="PAS-like_dom_sf"/>
</dbReference>
<evidence type="ECO:0000313" key="4">
    <source>
        <dbReference type="Proteomes" id="UP000232149"/>
    </source>
</evidence>
<comment type="caution">
    <text evidence="2">The sequence shown here is derived from an EMBL/GenBank/DDBJ whole genome shotgun (WGS) entry which is preliminary data.</text>
</comment>
<sequence>MKSSISPLKIMTSALFPKMNKQNRSNRSYIVLKKLSDRRYGIRGRPYQQGVRSKNSEPQDNNFRHSYLNEFNFENFYNYSLYLFSIQRMDGTVISVNPSFPHILEWPDEELLGQNPFHLVHPEDMEVLIQEFQKFNQNLSQ</sequence>
<dbReference type="NCBIfam" id="TIGR00229">
    <property type="entry name" value="sensory_box"/>
    <property type="match status" value="1"/>
</dbReference>
<dbReference type="PROSITE" id="PS50112">
    <property type="entry name" value="PAS"/>
    <property type="match status" value="1"/>
</dbReference>
<evidence type="ECO:0000313" key="3">
    <source>
        <dbReference type="EMBL" id="PJZ60781.1"/>
    </source>
</evidence>